<accession>A0A423WLM8</accession>
<feature type="compositionally biased region" description="Polar residues" evidence="1">
    <location>
        <begin position="377"/>
        <end position="388"/>
    </location>
</feature>
<keyword evidence="3" id="KW-0732">Signal</keyword>
<keyword evidence="5" id="KW-1185">Reference proteome</keyword>
<feature type="chain" id="PRO_5019555784" evidence="3">
    <location>
        <begin position="28"/>
        <end position="582"/>
    </location>
</feature>
<feature type="region of interest" description="Disordered" evidence="1">
    <location>
        <begin position="413"/>
        <end position="498"/>
    </location>
</feature>
<proteinExistence type="predicted"/>
<dbReference type="EMBL" id="LJZO01000002">
    <property type="protein sequence ID" value="ROW04270.1"/>
    <property type="molecule type" value="Genomic_DNA"/>
</dbReference>
<reference evidence="4 5" key="1">
    <citation type="submission" date="2015-09" db="EMBL/GenBank/DDBJ databases">
        <title>Host preference determinants of Valsa canker pathogens revealed by comparative genomics.</title>
        <authorList>
            <person name="Yin Z."/>
            <person name="Huang L."/>
        </authorList>
    </citation>
    <scope>NUCLEOTIDE SEQUENCE [LARGE SCALE GENOMIC DNA]</scope>
    <source>
        <strain evidence="4 5">YSFL</strain>
    </source>
</reference>
<keyword evidence="2" id="KW-1133">Transmembrane helix</keyword>
<keyword evidence="2" id="KW-0472">Membrane</keyword>
<dbReference type="AlphaFoldDB" id="A0A423WLM8"/>
<dbReference type="Proteomes" id="UP000284375">
    <property type="component" value="Unassembled WGS sequence"/>
</dbReference>
<name>A0A423WLM8_CYTCH</name>
<dbReference type="OrthoDB" id="5292518at2759"/>
<feature type="compositionally biased region" description="Polar residues" evidence="1">
    <location>
        <begin position="356"/>
        <end position="366"/>
    </location>
</feature>
<organism evidence="4 5">
    <name type="scientific">Cytospora chrysosperma</name>
    <name type="common">Cytospora canker fungus</name>
    <name type="synonym">Sphaeria chrysosperma</name>
    <dbReference type="NCBI Taxonomy" id="252740"/>
    <lineage>
        <taxon>Eukaryota</taxon>
        <taxon>Fungi</taxon>
        <taxon>Dikarya</taxon>
        <taxon>Ascomycota</taxon>
        <taxon>Pezizomycotina</taxon>
        <taxon>Sordariomycetes</taxon>
        <taxon>Sordariomycetidae</taxon>
        <taxon>Diaporthales</taxon>
        <taxon>Cytosporaceae</taxon>
        <taxon>Cytospora</taxon>
    </lineage>
</organism>
<protein>
    <submittedName>
        <fullName evidence="4">Uncharacterized protein</fullName>
    </submittedName>
</protein>
<evidence type="ECO:0000256" key="2">
    <source>
        <dbReference type="SAM" id="Phobius"/>
    </source>
</evidence>
<evidence type="ECO:0000313" key="4">
    <source>
        <dbReference type="EMBL" id="ROW04270.1"/>
    </source>
</evidence>
<feature type="region of interest" description="Disordered" evidence="1">
    <location>
        <begin position="231"/>
        <end position="399"/>
    </location>
</feature>
<keyword evidence="2" id="KW-0812">Transmembrane</keyword>
<sequence length="582" mass="60726">MGGRGIWSCAPCAFLLLSAVFPPDAAAMFQGDGRREFVHQIYKVKVIEDFLSEDTQLKKRAKDQCPTSYSLCPSSLGGDCCPDGYACAKKSCYATTAAVSTSSASYGCCQSGMGCGISVCYNTSPSTSVIVIATVTDGSATTITSTTIVTPTEGSADSSATDAAAAAKVFPSTYEKVAATEGNSNNSSNSDGKGGLTSGELGGIIGGAVALLLIVLAASFFIVKSLKRTERVVQSHRETTSGSGTRQTTEKKSTTDVSIVRIKPTPSEVDAMDYDPLMMSSSLASPRRSNQPPQTVTGRSRSGSDALSQPSGYSSSAAAARWNTPSVDSDGGDSIARGYFELPPRVHNHPGGRNPVRTSQDSSQYSYRHAYQDHGRQYSNASELSGGSDSDVRSQRGMGSPLIPATAIELGVDGGFVPELPGSDTETESIGPHGPGSRQPPRRPRRRSTGLSMNNIVTPMSTTMVNRPPSTHVHTGRRRGSSIVSPLDAQAGGGGQARIDGSVLAEPRLGSIDESANGAGFAPTPNSMHGFFGSPTTAVGLTATGPRDRVEFGSSTLPGFVPVWNPGDQLPIDHWDDEKQQG</sequence>
<feature type="transmembrane region" description="Helical" evidence="2">
    <location>
        <begin position="201"/>
        <end position="223"/>
    </location>
</feature>
<feature type="signal peptide" evidence="3">
    <location>
        <begin position="1"/>
        <end position="27"/>
    </location>
</feature>
<evidence type="ECO:0000256" key="1">
    <source>
        <dbReference type="SAM" id="MobiDB-lite"/>
    </source>
</evidence>
<feature type="compositionally biased region" description="Polar residues" evidence="1">
    <location>
        <begin position="279"/>
        <end position="327"/>
    </location>
</feature>
<evidence type="ECO:0000313" key="5">
    <source>
        <dbReference type="Proteomes" id="UP000284375"/>
    </source>
</evidence>
<feature type="compositionally biased region" description="Polar residues" evidence="1">
    <location>
        <begin position="449"/>
        <end position="473"/>
    </location>
</feature>
<comment type="caution">
    <text evidence="4">The sequence shown here is derived from an EMBL/GenBank/DDBJ whole genome shotgun (WGS) entry which is preliminary data.</text>
</comment>
<evidence type="ECO:0000256" key="3">
    <source>
        <dbReference type="SAM" id="SignalP"/>
    </source>
</evidence>
<gene>
    <name evidence="4" type="ORF">VSDG_00890</name>
</gene>
<dbReference type="STRING" id="252740.A0A423WLM8"/>